<protein>
    <submittedName>
        <fullName evidence="3">Uncharacterized protein</fullName>
    </submittedName>
</protein>
<gene>
    <name evidence="3" type="ORF">FNV43_RR02092</name>
</gene>
<feature type="transmembrane region" description="Helical" evidence="2">
    <location>
        <begin position="102"/>
        <end position="125"/>
    </location>
</feature>
<evidence type="ECO:0000256" key="1">
    <source>
        <dbReference type="SAM" id="MobiDB-lite"/>
    </source>
</evidence>
<feature type="compositionally biased region" description="Basic and acidic residues" evidence="1">
    <location>
        <begin position="22"/>
        <end position="35"/>
    </location>
</feature>
<keyword evidence="4" id="KW-1185">Reference proteome</keyword>
<accession>A0A8K0HS61</accession>
<dbReference type="Proteomes" id="UP000796880">
    <property type="component" value="Unassembled WGS sequence"/>
</dbReference>
<feature type="region of interest" description="Disordered" evidence="1">
    <location>
        <begin position="22"/>
        <end position="46"/>
    </location>
</feature>
<evidence type="ECO:0000256" key="2">
    <source>
        <dbReference type="SAM" id="Phobius"/>
    </source>
</evidence>
<comment type="caution">
    <text evidence="3">The sequence shown here is derived from an EMBL/GenBank/DDBJ whole genome shotgun (WGS) entry which is preliminary data.</text>
</comment>
<dbReference type="EMBL" id="VOIH02000001">
    <property type="protein sequence ID" value="KAF3457434.1"/>
    <property type="molecule type" value="Genomic_DNA"/>
</dbReference>
<name>A0A8K0HS61_9ROSA</name>
<proteinExistence type="predicted"/>
<keyword evidence="2" id="KW-1133">Transmembrane helix</keyword>
<evidence type="ECO:0000313" key="4">
    <source>
        <dbReference type="Proteomes" id="UP000796880"/>
    </source>
</evidence>
<evidence type="ECO:0000313" key="3">
    <source>
        <dbReference type="EMBL" id="KAF3457434.1"/>
    </source>
</evidence>
<dbReference type="AlphaFoldDB" id="A0A8K0HS61"/>
<keyword evidence="2" id="KW-0472">Membrane</keyword>
<keyword evidence="2" id="KW-0812">Transmembrane</keyword>
<organism evidence="3 4">
    <name type="scientific">Rhamnella rubrinervis</name>
    <dbReference type="NCBI Taxonomy" id="2594499"/>
    <lineage>
        <taxon>Eukaryota</taxon>
        <taxon>Viridiplantae</taxon>
        <taxon>Streptophyta</taxon>
        <taxon>Embryophyta</taxon>
        <taxon>Tracheophyta</taxon>
        <taxon>Spermatophyta</taxon>
        <taxon>Magnoliopsida</taxon>
        <taxon>eudicotyledons</taxon>
        <taxon>Gunneridae</taxon>
        <taxon>Pentapetalae</taxon>
        <taxon>rosids</taxon>
        <taxon>fabids</taxon>
        <taxon>Rosales</taxon>
        <taxon>Rhamnaceae</taxon>
        <taxon>rhamnoid group</taxon>
        <taxon>Rhamneae</taxon>
        <taxon>Rhamnella</taxon>
    </lineage>
</organism>
<dbReference type="OrthoDB" id="1097733at2759"/>
<reference evidence="3" key="1">
    <citation type="submission" date="2020-03" db="EMBL/GenBank/DDBJ databases">
        <title>A high-quality chromosome-level genome assembly of a woody plant with both climbing and erect habits, Rhamnella rubrinervis.</title>
        <authorList>
            <person name="Lu Z."/>
            <person name="Yang Y."/>
            <person name="Zhu X."/>
            <person name="Sun Y."/>
        </authorList>
    </citation>
    <scope>NUCLEOTIDE SEQUENCE</scope>
    <source>
        <strain evidence="3">BYM</strain>
        <tissue evidence="3">Leaf</tissue>
    </source>
</reference>
<sequence length="153" mass="16653">MHILFGGTVACGLMTSSVHDLSDNGKANEHQKHSESQIQSSSSVTGISNPGIAIPNVQYATPSQLEAGRACCGCRLSLSFYCSSMGKLDLILKHKLMSEVGITYFLHSLLHVLMVAVIVGFALLVPQWQQQVEPNSQWSSGEELGYSHLQLFF</sequence>